<dbReference type="SUPFAM" id="SSF101941">
    <property type="entry name" value="NAC domain"/>
    <property type="match status" value="1"/>
</dbReference>
<comment type="caution">
    <text evidence="8">The sequence shown here is derived from an EMBL/GenBank/DDBJ whole genome shotgun (WGS) entry which is preliminary data.</text>
</comment>
<feature type="domain" description="NAC" evidence="7">
    <location>
        <begin position="8"/>
        <end position="157"/>
    </location>
</feature>
<dbReference type="SMR" id="A0A2H5Q8B2"/>
<feature type="region of interest" description="Disordered" evidence="6">
    <location>
        <begin position="166"/>
        <end position="196"/>
    </location>
</feature>
<dbReference type="GO" id="GO:0006355">
    <property type="term" value="P:regulation of DNA-templated transcription"/>
    <property type="evidence" value="ECO:0007669"/>
    <property type="project" value="InterPro"/>
</dbReference>
<dbReference type="GO" id="GO:0003677">
    <property type="term" value="F:DNA binding"/>
    <property type="evidence" value="ECO:0007669"/>
    <property type="project" value="UniProtKB-KW"/>
</dbReference>
<dbReference type="Proteomes" id="UP000236630">
    <property type="component" value="Unassembled WGS sequence"/>
</dbReference>
<evidence type="ECO:0000313" key="8">
    <source>
        <dbReference type="EMBL" id="GAY60495.1"/>
    </source>
</evidence>
<dbReference type="PANTHER" id="PTHR31744">
    <property type="entry name" value="PROTEIN CUP-SHAPED COTYLEDON 2-RELATED"/>
    <property type="match status" value="1"/>
</dbReference>
<keyword evidence="4" id="KW-0804">Transcription</keyword>
<evidence type="ECO:0000256" key="4">
    <source>
        <dbReference type="ARBA" id="ARBA00023163"/>
    </source>
</evidence>
<dbReference type="GO" id="GO:0005634">
    <property type="term" value="C:nucleus"/>
    <property type="evidence" value="ECO:0007669"/>
    <property type="project" value="UniProtKB-SubCell"/>
</dbReference>
<dbReference type="AlphaFoldDB" id="A0A2H5Q8B2"/>
<dbReference type="InterPro" id="IPR036093">
    <property type="entry name" value="NAC_dom_sf"/>
</dbReference>
<dbReference type="EMBL" id="BDQV01000237">
    <property type="protein sequence ID" value="GAY60495.1"/>
    <property type="molecule type" value="Genomic_DNA"/>
</dbReference>
<comment type="subcellular location">
    <subcellularLocation>
        <location evidence="1">Nucleus</location>
    </subcellularLocation>
</comment>
<keyword evidence="5" id="KW-0539">Nucleus</keyword>
<accession>A0A2H5Q8B2</accession>
<name>A0A2H5Q8B2_CITUN</name>
<sequence length="357" mass="40951">MASSGGGVPPGFRFHPTDEELLHYYLRKKVSFQKFDMEVIREVDLNKMEPWELQERCRIGSTPQNEWYFFSHKDRKYPTGSRTNRATNAGFWKATGRDKCIRNSYKKIGMRKTLVFYRGRAPHGQKSDWIMHEYRLEDGDDAQSNEDGWVICRVFKKKNLFKIGNEQSSNINSSSSGHHHHQQFNNTSSNNHQSHTSAFMQRENQYLLRGQHPELALHYSTSQMLPTPQYCLFQPQALVPNYSTIPSTADSPAAMVKQLMSNTSRDCESGSENLRYHHQQACEPGLEVGTCEPTATHQMVAATTGGRDGQGLNDWTMLDRLVTEDSSKGVTFEDPNAQHQINQLSLRGEMNFWGYEK</sequence>
<feature type="compositionally biased region" description="Low complexity" evidence="6">
    <location>
        <begin position="167"/>
        <end position="176"/>
    </location>
</feature>
<reference evidence="8 9" key="1">
    <citation type="journal article" date="2017" name="Front. Genet.">
        <title>Draft sequencing of the heterozygous diploid genome of Satsuma (Citrus unshiu Marc.) using a hybrid assembly approach.</title>
        <authorList>
            <person name="Shimizu T."/>
            <person name="Tanizawa Y."/>
            <person name="Mochizuki T."/>
            <person name="Nagasaki H."/>
            <person name="Yoshioka T."/>
            <person name="Toyoda A."/>
            <person name="Fujiyama A."/>
            <person name="Kaminuma E."/>
            <person name="Nakamura Y."/>
        </authorList>
    </citation>
    <scope>NUCLEOTIDE SEQUENCE [LARGE SCALE GENOMIC DNA]</scope>
    <source>
        <strain evidence="9">cv. Miyagawa wase</strain>
    </source>
</reference>
<dbReference type="FunFam" id="2.170.150.80:FF:000003">
    <property type="entry name" value="NAC domain-containing protein"/>
    <property type="match status" value="1"/>
</dbReference>
<evidence type="ECO:0000313" key="9">
    <source>
        <dbReference type="Proteomes" id="UP000236630"/>
    </source>
</evidence>
<dbReference type="STRING" id="55188.A0A2H5Q8B2"/>
<evidence type="ECO:0000256" key="2">
    <source>
        <dbReference type="ARBA" id="ARBA00023015"/>
    </source>
</evidence>
<dbReference type="Pfam" id="PF02365">
    <property type="entry name" value="NAM"/>
    <property type="match status" value="1"/>
</dbReference>
<dbReference type="InterPro" id="IPR003441">
    <property type="entry name" value="NAC-dom"/>
</dbReference>
<feature type="compositionally biased region" description="Low complexity" evidence="6">
    <location>
        <begin position="183"/>
        <end position="196"/>
    </location>
</feature>
<evidence type="ECO:0000256" key="6">
    <source>
        <dbReference type="SAM" id="MobiDB-lite"/>
    </source>
</evidence>
<proteinExistence type="predicted"/>
<dbReference type="PANTHER" id="PTHR31744:SF212">
    <property type="entry name" value="PROTEIN SOMBRERO-LIKE ISOFORM X2"/>
    <property type="match status" value="1"/>
</dbReference>
<keyword evidence="9" id="KW-1185">Reference proteome</keyword>
<evidence type="ECO:0000259" key="7">
    <source>
        <dbReference type="PROSITE" id="PS51005"/>
    </source>
</evidence>
<evidence type="ECO:0000256" key="1">
    <source>
        <dbReference type="ARBA" id="ARBA00004123"/>
    </source>
</evidence>
<evidence type="ECO:0000256" key="3">
    <source>
        <dbReference type="ARBA" id="ARBA00023125"/>
    </source>
</evidence>
<dbReference type="Gene3D" id="2.170.150.80">
    <property type="entry name" value="NAC domain"/>
    <property type="match status" value="1"/>
</dbReference>
<organism evidence="8 9">
    <name type="scientific">Citrus unshiu</name>
    <name type="common">Satsuma mandarin</name>
    <name type="synonym">Citrus nobilis var. unshiu</name>
    <dbReference type="NCBI Taxonomy" id="55188"/>
    <lineage>
        <taxon>Eukaryota</taxon>
        <taxon>Viridiplantae</taxon>
        <taxon>Streptophyta</taxon>
        <taxon>Embryophyta</taxon>
        <taxon>Tracheophyta</taxon>
        <taxon>Spermatophyta</taxon>
        <taxon>Magnoliopsida</taxon>
        <taxon>eudicotyledons</taxon>
        <taxon>Gunneridae</taxon>
        <taxon>Pentapetalae</taxon>
        <taxon>rosids</taxon>
        <taxon>malvids</taxon>
        <taxon>Sapindales</taxon>
        <taxon>Rutaceae</taxon>
        <taxon>Aurantioideae</taxon>
        <taxon>Citrus</taxon>
    </lineage>
</organism>
<evidence type="ECO:0000256" key="5">
    <source>
        <dbReference type="ARBA" id="ARBA00023242"/>
    </source>
</evidence>
<protein>
    <recommendedName>
        <fullName evidence="7">NAC domain-containing protein</fullName>
    </recommendedName>
</protein>
<gene>
    <name evidence="8" type="ORF">CUMW_202400</name>
</gene>
<dbReference type="PROSITE" id="PS51005">
    <property type="entry name" value="NAC"/>
    <property type="match status" value="1"/>
</dbReference>
<keyword evidence="3" id="KW-0238">DNA-binding</keyword>
<keyword evidence="2" id="KW-0805">Transcription regulation</keyword>